<accession>A0A918JHD6</accession>
<feature type="transmembrane region" description="Helical" evidence="6">
    <location>
        <begin position="549"/>
        <end position="570"/>
    </location>
</feature>
<reference evidence="8" key="1">
    <citation type="journal article" date="2014" name="Int. J. Syst. Evol. Microbiol.">
        <title>Complete genome sequence of Corynebacterium casei LMG S-19264T (=DSM 44701T), isolated from a smear-ripened cheese.</title>
        <authorList>
            <consortium name="US DOE Joint Genome Institute (JGI-PGF)"/>
            <person name="Walter F."/>
            <person name="Albersmeier A."/>
            <person name="Kalinowski J."/>
            <person name="Ruckert C."/>
        </authorList>
    </citation>
    <scope>NUCLEOTIDE SEQUENCE</scope>
    <source>
        <strain evidence="8">KCTC 22164</strain>
    </source>
</reference>
<comment type="subcellular location">
    <subcellularLocation>
        <location evidence="1">Cell membrane</location>
        <topology evidence="1">Multi-pass membrane protein</topology>
    </subcellularLocation>
</comment>
<keyword evidence="3 6" id="KW-0812">Transmembrane</keyword>
<dbReference type="GO" id="GO:0005886">
    <property type="term" value="C:plasma membrane"/>
    <property type="evidence" value="ECO:0007669"/>
    <property type="project" value="UniProtKB-SubCell"/>
</dbReference>
<evidence type="ECO:0000313" key="8">
    <source>
        <dbReference type="EMBL" id="GGW81549.1"/>
    </source>
</evidence>
<keyword evidence="9" id="KW-1185">Reference proteome</keyword>
<evidence type="ECO:0000256" key="6">
    <source>
        <dbReference type="SAM" id="Phobius"/>
    </source>
</evidence>
<reference evidence="8" key="2">
    <citation type="submission" date="2020-09" db="EMBL/GenBank/DDBJ databases">
        <authorList>
            <person name="Sun Q."/>
            <person name="Kim S."/>
        </authorList>
    </citation>
    <scope>NUCLEOTIDE SEQUENCE</scope>
    <source>
        <strain evidence="8">KCTC 22164</strain>
    </source>
</reference>
<feature type="transmembrane region" description="Helical" evidence="6">
    <location>
        <begin position="284"/>
        <end position="305"/>
    </location>
</feature>
<keyword evidence="5 6" id="KW-0472">Membrane</keyword>
<feature type="transmembrane region" description="Helical" evidence="6">
    <location>
        <begin position="156"/>
        <end position="175"/>
    </location>
</feature>
<feature type="domain" description="Na+/H+ antiporter NhaC-like C-terminal" evidence="7">
    <location>
        <begin position="276"/>
        <end position="561"/>
    </location>
</feature>
<dbReference type="Proteomes" id="UP000631300">
    <property type="component" value="Unassembled WGS sequence"/>
</dbReference>
<name>A0A918JHD6_9ALTE</name>
<gene>
    <name evidence="8" type="ORF">GCM10007391_13440</name>
</gene>
<dbReference type="RefSeq" id="WP_189404625.1">
    <property type="nucleotide sequence ID" value="NZ_BMXP01000002.1"/>
</dbReference>
<organism evidence="8 9">
    <name type="scientific">Alteromonas halophila</name>
    <dbReference type="NCBI Taxonomy" id="516698"/>
    <lineage>
        <taxon>Bacteria</taxon>
        <taxon>Pseudomonadati</taxon>
        <taxon>Pseudomonadota</taxon>
        <taxon>Gammaproteobacteria</taxon>
        <taxon>Alteromonadales</taxon>
        <taxon>Alteromonadaceae</taxon>
        <taxon>Alteromonas/Salinimonas group</taxon>
        <taxon>Alteromonas</taxon>
    </lineage>
</organism>
<evidence type="ECO:0000256" key="1">
    <source>
        <dbReference type="ARBA" id="ARBA00004651"/>
    </source>
</evidence>
<evidence type="ECO:0000313" key="9">
    <source>
        <dbReference type="Proteomes" id="UP000631300"/>
    </source>
</evidence>
<evidence type="ECO:0000256" key="4">
    <source>
        <dbReference type="ARBA" id="ARBA00022989"/>
    </source>
</evidence>
<feature type="transmembrane region" description="Helical" evidence="6">
    <location>
        <begin position="201"/>
        <end position="221"/>
    </location>
</feature>
<feature type="transmembrane region" description="Helical" evidence="6">
    <location>
        <begin position="384"/>
        <end position="405"/>
    </location>
</feature>
<dbReference type="Pfam" id="PF03553">
    <property type="entry name" value="Na_H_antiporter"/>
    <property type="match status" value="1"/>
</dbReference>
<feature type="transmembrane region" description="Helical" evidence="6">
    <location>
        <begin position="259"/>
        <end position="277"/>
    </location>
</feature>
<dbReference type="InterPro" id="IPR018461">
    <property type="entry name" value="Na/H_Antiport_NhaC-like_C"/>
</dbReference>
<feature type="transmembrane region" description="Helical" evidence="6">
    <location>
        <begin position="417"/>
        <end position="445"/>
    </location>
</feature>
<feature type="transmembrane region" description="Helical" evidence="6">
    <location>
        <begin position="452"/>
        <end position="470"/>
    </location>
</feature>
<sequence length="571" mass="61608">MQNSGKLAFAIFLLALIAAQFINSKVQKVWVEQSYVYDLYDNEQGRLSYMFKGQEITIEQIVPYASSPLNQANLSNGQPPELGQQWVDQDGQVKLLKPAFHFGLWSLLPAFLTVALCLLTREPLTALFAGIVSGAIMLGNYDLTDKVLIPNLSTEGAAALLLLYLWLLGGLLGIWSKTGAAQAFAEFMTEKFVTGPRSAKCISWMLGVLFFQGGTMSTVLVGTTVRPLADKAKVSHEEMSYIVDSTASPIASVLAFNAWPAYIQALIFVPGVSFLATEADRISFFFSSIPFSFYGIFAVIGTLLLSLNITTFAGARIRAAKARADRTGQLDGPDATPLTAKELQHPEVPSHYKPHYLEFLIPLVSLISCAVLTFVFLGSPKVNWAFGVALLLAFFISLAKGMSLIDVMDGFGSGLKSVVYASVILLLAVIVGAISKEIGAGLYLVSQIGETLPFWLLPITLQLMTMLIAFSTGTSWGTYAIAFPLAMPLSWGIAVNSGMDNPEIFMMICFATVLNGSVYGDQCSPISDTTILSSMTTGCDLMDHVKSQIVPASFAAAIAGLLWTLCAVLFT</sequence>
<dbReference type="PANTHER" id="PTHR43478">
    <property type="entry name" value="NA+/H+ ANTIPORTER-RELATED"/>
    <property type="match status" value="1"/>
</dbReference>
<dbReference type="EMBL" id="BMXP01000002">
    <property type="protein sequence ID" value="GGW81549.1"/>
    <property type="molecule type" value="Genomic_DNA"/>
</dbReference>
<evidence type="ECO:0000259" key="7">
    <source>
        <dbReference type="Pfam" id="PF03553"/>
    </source>
</evidence>
<feature type="transmembrane region" description="Helical" evidence="6">
    <location>
        <begin position="126"/>
        <end position="144"/>
    </location>
</feature>
<keyword evidence="2" id="KW-1003">Cell membrane</keyword>
<feature type="transmembrane region" description="Helical" evidence="6">
    <location>
        <begin position="99"/>
        <end position="119"/>
    </location>
</feature>
<proteinExistence type="predicted"/>
<keyword evidence="4 6" id="KW-1133">Transmembrane helix</keyword>
<dbReference type="PANTHER" id="PTHR43478:SF1">
    <property type="entry name" value="NA+_H+ ANTIPORTER NHAC-LIKE C-TERMINAL DOMAIN-CONTAINING PROTEIN"/>
    <property type="match status" value="1"/>
</dbReference>
<comment type="caution">
    <text evidence="8">The sequence shown here is derived from an EMBL/GenBank/DDBJ whole genome shotgun (WGS) entry which is preliminary data.</text>
</comment>
<protein>
    <submittedName>
        <fullName evidence="8">Sodium:proton antiporter</fullName>
    </submittedName>
</protein>
<dbReference type="AlphaFoldDB" id="A0A918JHD6"/>
<feature type="transmembrane region" description="Helical" evidence="6">
    <location>
        <begin position="359"/>
        <end position="377"/>
    </location>
</feature>
<evidence type="ECO:0000256" key="5">
    <source>
        <dbReference type="ARBA" id="ARBA00023136"/>
    </source>
</evidence>
<evidence type="ECO:0000256" key="3">
    <source>
        <dbReference type="ARBA" id="ARBA00022692"/>
    </source>
</evidence>
<evidence type="ECO:0000256" key="2">
    <source>
        <dbReference type="ARBA" id="ARBA00022475"/>
    </source>
</evidence>